<sequence length="74" mass="8547">MPSPCLFSTIIQQTKDMTYHVSPISQWMKKFSQGAVESQMTHPTQFNGLLRKKTLFSLVICIMWLPQIESTENL</sequence>
<keyword evidence="2" id="KW-1185">Reference proteome</keyword>
<name>A0A9W7TLN3_TRIRA</name>
<comment type="caution">
    <text evidence="1">The sequence shown here is derived from an EMBL/GenBank/DDBJ whole genome shotgun (WGS) entry which is preliminary data.</text>
</comment>
<evidence type="ECO:0000313" key="2">
    <source>
        <dbReference type="Proteomes" id="UP001059041"/>
    </source>
</evidence>
<dbReference type="AlphaFoldDB" id="A0A9W7TLN3"/>
<protein>
    <submittedName>
        <fullName evidence="1">Uncharacterized protein</fullName>
    </submittedName>
</protein>
<proteinExistence type="predicted"/>
<evidence type="ECO:0000313" key="1">
    <source>
        <dbReference type="EMBL" id="KAI7798307.1"/>
    </source>
</evidence>
<reference evidence="1" key="1">
    <citation type="submission" date="2021-02" db="EMBL/GenBank/DDBJ databases">
        <title>Comparative genomics reveals that relaxation of natural selection precedes convergent phenotypic evolution of cavefish.</title>
        <authorList>
            <person name="Peng Z."/>
        </authorList>
    </citation>
    <scope>NUCLEOTIDE SEQUENCE</scope>
    <source>
        <tissue evidence="1">Muscle</tissue>
    </source>
</reference>
<organism evidence="1 2">
    <name type="scientific">Triplophysa rosa</name>
    <name type="common">Cave loach</name>
    <dbReference type="NCBI Taxonomy" id="992332"/>
    <lineage>
        <taxon>Eukaryota</taxon>
        <taxon>Metazoa</taxon>
        <taxon>Chordata</taxon>
        <taxon>Craniata</taxon>
        <taxon>Vertebrata</taxon>
        <taxon>Euteleostomi</taxon>
        <taxon>Actinopterygii</taxon>
        <taxon>Neopterygii</taxon>
        <taxon>Teleostei</taxon>
        <taxon>Ostariophysi</taxon>
        <taxon>Cypriniformes</taxon>
        <taxon>Nemacheilidae</taxon>
        <taxon>Triplophysa</taxon>
    </lineage>
</organism>
<dbReference type="EMBL" id="JAFHDT010000017">
    <property type="protein sequence ID" value="KAI7798307.1"/>
    <property type="molecule type" value="Genomic_DNA"/>
</dbReference>
<gene>
    <name evidence="1" type="ORF">IRJ41_024614</name>
</gene>
<accession>A0A9W7TLN3</accession>
<dbReference type="Proteomes" id="UP001059041">
    <property type="component" value="Linkage Group LG17"/>
</dbReference>